<evidence type="ECO:0000313" key="3">
    <source>
        <dbReference type="Proteomes" id="UP000001890"/>
    </source>
</evidence>
<dbReference type="PATRIC" id="fig|29447.3.peg.477"/>
<dbReference type="AlphaFoldDB" id="D2UBU3"/>
<proteinExistence type="predicted"/>
<dbReference type="EMBL" id="FP565176">
    <property type="protein sequence ID" value="CBA15008.1"/>
    <property type="molecule type" value="Genomic_DNA"/>
</dbReference>
<dbReference type="KEGG" id="xal:XALC_0474"/>
<keyword evidence="3" id="KW-1185">Reference proteome</keyword>
<keyword evidence="1" id="KW-0472">Membrane</keyword>
<evidence type="ECO:0008006" key="4">
    <source>
        <dbReference type="Google" id="ProtNLM"/>
    </source>
</evidence>
<reference evidence="2 3" key="1">
    <citation type="journal article" date="2009" name="BMC Genomics">
        <title>The complete genome sequence of Xanthomonas albilineans provides new insights into the reductive genome evolution of the xylem-limited Xanthomonadaceae.</title>
        <authorList>
            <person name="Pieretti I."/>
            <person name="Royer M."/>
            <person name="Barbe V."/>
            <person name="Carrere S."/>
            <person name="Koebnik R."/>
            <person name="Cociancich S."/>
            <person name="Couloux A."/>
            <person name="Darrasse A."/>
            <person name="Gouzy J."/>
            <person name="Jacques M.A."/>
            <person name="Lauber E."/>
            <person name="Manceau C."/>
            <person name="Mangenot S."/>
            <person name="Poussier S."/>
            <person name="Segurens B."/>
            <person name="Szurek B."/>
            <person name="Verdier V."/>
            <person name="Arlat M."/>
            <person name="Rott P."/>
        </authorList>
    </citation>
    <scope>NUCLEOTIDE SEQUENCE [LARGE SCALE GENOMIC DNA]</scope>
    <source>
        <strain evidence="3">GPE PC73 / CFBP 7063</strain>
    </source>
</reference>
<evidence type="ECO:0000313" key="2">
    <source>
        <dbReference type="EMBL" id="CBA15008.1"/>
    </source>
</evidence>
<evidence type="ECO:0000256" key="1">
    <source>
        <dbReference type="SAM" id="Phobius"/>
    </source>
</evidence>
<keyword evidence="1" id="KW-1133">Transmembrane helix</keyword>
<dbReference type="OrthoDB" id="5975450at2"/>
<feature type="transmembrane region" description="Helical" evidence="1">
    <location>
        <begin position="41"/>
        <end position="58"/>
    </location>
</feature>
<dbReference type="RefSeq" id="WP_012915025.1">
    <property type="nucleotide sequence ID" value="NC_013722.1"/>
</dbReference>
<dbReference type="Proteomes" id="UP000001890">
    <property type="component" value="Chromosome"/>
</dbReference>
<accession>D2UBU3</accession>
<feature type="transmembrane region" description="Helical" evidence="1">
    <location>
        <begin position="70"/>
        <end position="97"/>
    </location>
</feature>
<gene>
    <name evidence="2" type="ordered locus">XALc_0474</name>
</gene>
<feature type="transmembrane region" description="Helical" evidence="1">
    <location>
        <begin position="117"/>
        <end position="138"/>
    </location>
</feature>
<protein>
    <recommendedName>
        <fullName evidence="4">Transmembrane protein</fullName>
    </recommendedName>
</protein>
<keyword evidence="1" id="KW-0812">Transmembrane</keyword>
<dbReference type="GeneID" id="57875783"/>
<sequence length="139" mass="14701">MPPSSTPARPAHWLWPLLLGLGCFTALIAWLVAALSLGHQAGWMAVLVALEIAWMLRVGTLPRGTLRAALAVIATVLVIVAANWGIAAAQIGAALGLNVWDSALKMGAQYAWTLTVLANRPGDLLWLCIGVCTAYFSAR</sequence>
<feature type="transmembrane region" description="Helical" evidence="1">
    <location>
        <begin position="12"/>
        <end position="35"/>
    </location>
</feature>
<name>D2UBU3_XANAP</name>
<organism evidence="2 3">
    <name type="scientific">Xanthomonas albilineans (strain GPE PC73 / CFBP 7063)</name>
    <dbReference type="NCBI Taxonomy" id="380358"/>
    <lineage>
        <taxon>Bacteria</taxon>
        <taxon>Pseudomonadati</taxon>
        <taxon>Pseudomonadota</taxon>
        <taxon>Gammaproteobacteria</taxon>
        <taxon>Lysobacterales</taxon>
        <taxon>Lysobacteraceae</taxon>
        <taxon>Xanthomonas</taxon>
    </lineage>
</organism>